<dbReference type="AlphaFoldDB" id="A0A0D2KIZ7"/>
<evidence type="ECO:0000256" key="1">
    <source>
        <dbReference type="SAM" id="MobiDB-lite"/>
    </source>
</evidence>
<dbReference type="VEuPathDB" id="FungiDB:Z520_00101"/>
<feature type="region of interest" description="Disordered" evidence="1">
    <location>
        <begin position="670"/>
        <end position="702"/>
    </location>
</feature>
<accession>A0A0D2KIZ7</accession>
<evidence type="ECO:0000256" key="2">
    <source>
        <dbReference type="SAM" id="Phobius"/>
    </source>
</evidence>
<dbReference type="RefSeq" id="XP_016637532.1">
    <property type="nucleotide sequence ID" value="XM_016770622.1"/>
</dbReference>
<dbReference type="STRING" id="1442371.A0A0D2KIZ7"/>
<dbReference type="OrthoDB" id="5383338at2759"/>
<feature type="region of interest" description="Disordered" evidence="1">
    <location>
        <begin position="61"/>
        <end position="113"/>
    </location>
</feature>
<keyword evidence="2" id="KW-0812">Transmembrane</keyword>
<name>A0A0D2KIZ7_9EURO</name>
<dbReference type="EMBL" id="KN848062">
    <property type="protein sequence ID" value="KIY03410.1"/>
    <property type="molecule type" value="Genomic_DNA"/>
</dbReference>
<sequence>MAIPTTSTSAMQGFSLFPTTVPKISIPNPHKKNPSLHSISIVTSPDSAFSPNAESVVIKMEEERPPLPRLPASLSAQQHTRESTPSPEDIGRAVSTTSPIDGRTPTQPVPQPSAAAVAYTPSLYQSPDLNQTSSPQPLSSLGTGSATTLVAAPAPTAYNRSMTNNKSPTDPSPIVPIRSMFPVYDPSVPITHQVYVPQPPPPVRLSGMPMFAGMPASREDYRSSLSIPFNASAIAAAQRTAPASVLNFPSDVMSINVGPRISTQRELEKLWEASHGTEPACSIKTFDLEMARTAEATFVFGSHPSLPFYTLQTYDTNEIAVSKTCPSKPRSSPSVSAESPLTRDVVLCPLEPAARRLPPNDGLVAFIFPKLAALLAINQSAALARQHSLAPTDRDEIEAQAVRRAAHQEACHLRFNAKGGFYELEHPAIGRGAMGGEFALKSPATLLSSPTTVRSMTGKPVLHVTISTDGALPTIYVIDPNASRRTGGTVMTPTTAAPSSAGAGIRRLSTLPHTEITSTGPSLEFPPLASLDLTSEILHVDANAILELMPSLFSIDCIISAILSVAVADATTNAVLGGMEIWKPRPAPVSRLGTTGASAARSIHTRAGSVKSHAGSVFYATIAEREEAEEEAKLMRRAHEADLRTGGGSSSRSGNKAKGVSRMWFGRLSSSSTANDSADEDDVSEKRPSSRRKTKNKNKNKKQIVMHEFDLEKLGHYQSGDRKGEELPAVTRGVLSGLVMGLRLIVWLLTMVVQVLAWVLVHVTRGLTSEKF</sequence>
<evidence type="ECO:0000313" key="4">
    <source>
        <dbReference type="Proteomes" id="UP000053411"/>
    </source>
</evidence>
<proteinExistence type="predicted"/>
<evidence type="ECO:0000313" key="3">
    <source>
        <dbReference type="EMBL" id="KIY03410.1"/>
    </source>
</evidence>
<gene>
    <name evidence="3" type="ORF">Z520_00101</name>
</gene>
<keyword evidence="2" id="KW-0472">Membrane</keyword>
<organism evidence="3 4">
    <name type="scientific">Fonsecaea multimorphosa CBS 102226</name>
    <dbReference type="NCBI Taxonomy" id="1442371"/>
    <lineage>
        <taxon>Eukaryota</taxon>
        <taxon>Fungi</taxon>
        <taxon>Dikarya</taxon>
        <taxon>Ascomycota</taxon>
        <taxon>Pezizomycotina</taxon>
        <taxon>Eurotiomycetes</taxon>
        <taxon>Chaetothyriomycetidae</taxon>
        <taxon>Chaetothyriales</taxon>
        <taxon>Herpotrichiellaceae</taxon>
        <taxon>Fonsecaea</taxon>
    </lineage>
</organism>
<keyword evidence="4" id="KW-1185">Reference proteome</keyword>
<dbReference type="GeneID" id="27705847"/>
<feature type="compositionally biased region" description="Basic residues" evidence="1">
    <location>
        <begin position="689"/>
        <end position="702"/>
    </location>
</feature>
<dbReference type="Proteomes" id="UP000053411">
    <property type="component" value="Unassembled WGS sequence"/>
</dbReference>
<reference evidence="3 4" key="1">
    <citation type="submission" date="2015-01" db="EMBL/GenBank/DDBJ databases">
        <title>The Genome Sequence of Fonsecaea multimorphosa CBS 102226.</title>
        <authorList>
            <consortium name="The Broad Institute Genomics Platform"/>
            <person name="Cuomo C."/>
            <person name="de Hoog S."/>
            <person name="Gorbushina A."/>
            <person name="Stielow B."/>
            <person name="Teixiera M."/>
            <person name="Abouelleil A."/>
            <person name="Chapman S.B."/>
            <person name="Priest M."/>
            <person name="Young S.K."/>
            <person name="Wortman J."/>
            <person name="Nusbaum C."/>
            <person name="Birren B."/>
        </authorList>
    </citation>
    <scope>NUCLEOTIDE SEQUENCE [LARGE SCALE GENOMIC DNA]</scope>
    <source>
        <strain evidence="3 4">CBS 102226</strain>
    </source>
</reference>
<feature type="transmembrane region" description="Helical" evidence="2">
    <location>
        <begin position="744"/>
        <end position="763"/>
    </location>
</feature>
<keyword evidence="2" id="KW-1133">Transmembrane helix</keyword>
<protein>
    <submittedName>
        <fullName evidence="3">Uncharacterized protein</fullName>
    </submittedName>
</protein>